<reference evidence="1 2" key="1">
    <citation type="submission" date="2019-03" db="EMBL/GenBank/DDBJ databases">
        <title>Single cell metagenomics reveals metabolic interactions within the superorganism composed of flagellate Streblomastix strix and complex community of Bacteroidetes bacteria on its surface.</title>
        <authorList>
            <person name="Treitli S.C."/>
            <person name="Kolisko M."/>
            <person name="Husnik F."/>
            <person name="Keeling P."/>
            <person name="Hampl V."/>
        </authorList>
    </citation>
    <scope>NUCLEOTIDE SEQUENCE [LARGE SCALE GENOMIC DNA]</scope>
    <source>
        <strain evidence="1">ST1C</strain>
    </source>
</reference>
<proteinExistence type="predicted"/>
<name>A0A5J4V530_9EUKA</name>
<dbReference type="Proteomes" id="UP000324800">
    <property type="component" value="Unassembled WGS sequence"/>
</dbReference>
<accession>A0A5J4V530</accession>
<protein>
    <submittedName>
        <fullName evidence="1">Uncharacterized protein</fullName>
    </submittedName>
</protein>
<dbReference type="EMBL" id="SNRW01009497">
    <property type="protein sequence ID" value="KAA6377909.1"/>
    <property type="molecule type" value="Genomic_DNA"/>
</dbReference>
<evidence type="ECO:0000313" key="1">
    <source>
        <dbReference type="EMBL" id="KAA6377909.1"/>
    </source>
</evidence>
<evidence type="ECO:0000313" key="2">
    <source>
        <dbReference type="Proteomes" id="UP000324800"/>
    </source>
</evidence>
<organism evidence="1 2">
    <name type="scientific">Streblomastix strix</name>
    <dbReference type="NCBI Taxonomy" id="222440"/>
    <lineage>
        <taxon>Eukaryota</taxon>
        <taxon>Metamonada</taxon>
        <taxon>Preaxostyla</taxon>
        <taxon>Oxymonadida</taxon>
        <taxon>Streblomastigidae</taxon>
        <taxon>Streblomastix</taxon>
    </lineage>
</organism>
<gene>
    <name evidence="1" type="ORF">EZS28_026565</name>
</gene>
<sequence>MHVEVVTDTAAELILNLLSMNSQLSIVYEVLVPQHLIHPLSPLNDPFLNEELTILTQPFITTINDSIGTLIPSPMNQHDVIQSNPAVL</sequence>
<comment type="caution">
    <text evidence="1">The sequence shown here is derived from an EMBL/GenBank/DDBJ whole genome shotgun (WGS) entry which is preliminary data.</text>
</comment>
<dbReference type="AlphaFoldDB" id="A0A5J4V530"/>